<organism evidence="2 3">
    <name type="scientific">Ferrimonas marina</name>
    <dbReference type="NCBI Taxonomy" id="299255"/>
    <lineage>
        <taxon>Bacteria</taxon>
        <taxon>Pseudomonadati</taxon>
        <taxon>Pseudomonadota</taxon>
        <taxon>Gammaproteobacteria</taxon>
        <taxon>Alteromonadales</taxon>
        <taxon>Ferrimonadaceae</taxon>
        <taxon>Ferrimonas</taxon>
    </lineage>
</organism>
<dbReference type="PANTHER" id="PTHR43792:SF16">
    <property type="entry name" value="N-ACETYLTRANSFERASE DOMAIN-CONTAINING PROTEIN"/>
    <property type="match status" value="1"/>
</dbReference>
<evidence type="ECO:0000313" key="2">
    <source>
        <dbReference type="EMBL" id="SHH95307.1"/>
    </source>
</evidence>
<dbReference type="SUPFAM" id="SSF55729">
    <property type="entry name" value="Acyl-CoA N-acyltransferases (Nat)"/>
    <property type="match status" value="1"/>
</dbReference>
<dbReference type="InterPro" id="IPR051531">
    <property type="entry name" value="N-acetyltransferase"/>
</dbReference>
<dbReference type="GO" id="GO:0016747">
    <property type="term" value="F:acyltransferase activity, transferring groups other than amino-acyl groups"/>
    <property type="evidence" value="ECO:0007669"/>
    <property type="project" value="InterPro"/>
</dbReference>
<gene>
    <name evidence="2" type="ORF">SAMN02745129_3265</name>
</gene>
<dbReference type="AlphaFoldDB" id="A0A1M5X654"/>
<dbReference type="PROSITE" id="PS51186">
    <property type="entry name" value="GNAT"/>
    <property type="match status" value="1"/>
</dbReference>
<dbReference type="EMBL" id="FQXG01000005">
    <property type="protein sequence ID" value="SHH95307.1"/>
    <property type="molecule type" value="Genomic_DNA"/>
</dbReference>
<sequence length="169" mass="18017">MVTQSNVEPRLRPWQAEDLPALQALFGDADSVRWLGPGQPLTELECQFWLSSQLNGKAEWALQAITQGDEVVGFAGLLPGPSGSELLMALLPAYRRQGLAKAALNQLLQSRLTTLVGTPVMASVADANQAGLALLKACGFAPVAGAEGGWQRFCFRQEIDQAEPVAESA</sequence>
<dbReference type="PANTHER" id="PTHR43792">
    <property type="entry name" value="GNAT FAMILY, PUTATIVE (AFU_ORTHOLOGUE AFUA_3G00765)-RELATED-RELATED"/>
    <property type="match status" value="1"/>
</dbReference>
<reference evidence="2 3" key="1">
    <citation type="submission" date="2016-11" db="EMBL/GenBank/DDBJ databases">
        <authorList>
            <person name="Jaros S."/>
            <person name="Januszkiewicz K."/>
            <person name="Wedrychowicz H."/>
        </authorList>
    </citation>
    <scope>NUCLEOTIDE SEQUENCE [LARGE SCALE GENOMIC DNA]</scope>
    <source>
        <strain evidence="2 3">DSM 16917</strain>
    </source>
</reference>
<dbReference type="Pfam" id="PF13302">
    <property type="entry name" value="Acetyltransf_3"/>
    <property type="match status" value="1"/>
</dbReference>
<dbReference type="InterPro" id="IPR016181">
    <property type="entry name" value="Acyl_CoA_acyltransferase"/>
</dbReference>
<dbReference type="Gene3D" id="3.40.630.30">
    <property type="match status" value="1"/>
</dbReference>
<dbReference type="OrthoDB" id="9801656at2"/>
<evidence type="ECO:0000313" key="3">
    <source>
        <dbReference type="Proteomes" id="UP000184268"/>
    </source>
</evidence>
<dbReference type="Proteomes" id="UP000184268">
    <property type="component" value="Unassembled WGS sequence"/>
</dbReference>
<evidence type="ECO:0000259" key="1">
    <source>
        <dbReference type="PROSITE" id="PS51186"/>
    </source>
</evidence>
<keyword evidence="2" id="KW-0808">Transferase</keyword>
<keyword evidence="3" id="KW-1185">Reference proteome</keyword>
<name>A0A1M5X654_9GAMM</name>
<dbReference type="RefSeq" id="WP_067660934.1">
    <property type="nucleotide sequence ID" value="NZ_FQXG01000005.1"/>
</dbReference>
<dbReference type="InterPro" id="IPR000182">
    <property type="entry name" value="GNAT_dom"/>
</dbReference>
<dbReference type="CDD" id="cd04301">
    <property type="entry name" value="NAT_SF"/>
    <property type="match status" value="1"/>
</dbReference>
<accession>A0A1M5X654</accession>
<feature type="domain" description="N-acetyltransferase" evidence="1">
    <location>
        <begin position="9"/>
        <end position="160"/>
    </location>
</feature>
<protein>
    <submittedName>
        <fullName evidence="2">Protein N-acetyltransferase, RimJ/RimL family</fullName>
    </submittedName>
</protein>
<dbReference type="STRING" id="299255.SAMN02745129_3265"/>
<proteinExistence type="predicted"/>